<feature type="region of interest" description="Disordered" evidence="1">
    <location>
        <begin position="1"/>
        <end position="42"/>
    </location>
</feature>
<organism evidence="2 3">
    <name type="scientific">Rhodopirellula bahusiensis</name>
    <dbReference type="NCBI Taxonomy" id="2014065"/>
    <lineage>
        <taxon>Bacteria</taxon>
        <taxon>Pseudomonadati</taxon>
        <taxon>Planctomycetota</taxon>
        <taxon>Planctomycetia</taxon>
        <taxon>Pirellulales</taxon>
        <taxon>Pirellulaceae</taxon>
        <taxon>Rhodopirellula</taxon>
    </lineage>
</organism>
<sequence>MANVSDYYHTESSEENLPLFSSGQTAKETRAAAHEAAKPKHSKRLDQAEAILFDAGPQGCIRHRLGDLMGIPLASVCSIALKLLDAGIAFEVGKRPSPHGKSAAVLVHRDHLHGGASK</sequence>
<proteinExistence type="predicted"/>
<accession>A0A2G1VZ23</accession>
<reference evidence="2 3" key="1">
    <citation type="submission" date="2017-06" db="EMBL/GenBank/DDBJ databases">
        <title>Description of Rhodopirellula bahusiensis sp. nov.</title>
        <authorList>
            <person name="Kizina J."/>
            <person name="Harder J."/>
        </authorList>
    </citation>
    <scope>NUCLEOTIDE SEQUENCE [LARGE SCALE GENOMIC DNA]</scope>
    <source>
        <strain evidence="2 3">SWK21</strain>
    </source>
</reference>
<comment type="caution">
    <text evidence="2">The sequence shown here is derived from an EMBL/GenBank/DDBJ whole genome shotgun (WGS) entry which is preliminary data.</text>
</comment>
<dbReference type="EMBL" id="NIZW01000042">
    <property type="protein sequence ID" value="PHQ31669.1"/>
    <property type="molecule type" value="Genomic_DNA"/>
</dbReference>
<dbReference type="AlphaFoldDB" id="A0A2G1VZ23"/>
<name>A0A2G1VZ23_9BACT</name>
<protein>
    <recommendedName>
        <fullName evidence="4">MarR family transcriptional regulator</fullName>
    </recommendedName>
</protein>
<evidence type="ECO:0000256" key="1">
    <source>
        <dbReference type="SAM" id="MobiDB-lite"/>
    </source>
</evidence>
<gene>
    <name evidence="2" type="ORF">CEE69_29720</name>
</gene>
<keyword evidence="3" id="KW-1185">Reference proteome</keyword>
<feature type="compositionally biased region" description="Basic and acidic residues" evidence="1">
    <location>
        <begin position="27"/>
        <end position="38"/>
    </location>
</feature>
<dbReference type="Proteomes" id="UP000225740">
    <property type="component" value="Unassembled WGS sequence"/>
</dbReference>
<evidence type="ECO:0000313" key="2">
    <source>
        <dbReference type="EMBL" id="PHQ31669.1"/>
    </source>
</evidence>
<evidence type="ECO:0008006" key="4">
    <source>
        <dbReference type="Google" id="ProtNLM"/>
    </source>
</evidence>
<evidence type="ECO:0000313" key="3">
    <source>
        <dbReference type="Proteomes" id="UP000225740"/>
    </source>
</evidence>